<dbReference type="EMBL" id="JPKZ01000269">
    <property type="protein sequence ID" value="KHN88097.1"/>
    <property type="molecule type" value="Genomic_DNA"/>
</dbReference>
<proteinExistence type="predicted"/>
<gene>
    <name evidence="1" type="ORF">Tcan_01012</name>
</gene>
<sequence>MKIVSVLCAHSGAFPHPVPIIPCAIRLLRIFAYVYALFFHQLIIGVVKQHFCDCLQTYPLTVAPSDEHPIFYSFINAPSRIFFDPLALAARFAYETTPMDRRSGVGQGFGRNGFRIGICPEFREPAVCVFSVG</sequence>
<dbReference type="Proteomes" id="UP000031036">
    <property type="component" value="Unassembled WGS sequence"/>
</dbReference>
<dbReference type="AlphaFoldDB" id="A0A0B2W3B3"/>
<evidence type="ECO:0000313" key="1">
    <source>
        <dbReference type="EMBL" id="KHN88097.1"/>
    </source>
</evidence>
<comment type="caution">
    <text evidence="1">The sequence shown here is derived from an EMBL/GenBank/DDBJ whole genome shotgun (WGS) entry which is preliminary data.</text>
</comment>
<keyword evidence="2" id="KW-1185">Reference proteome</keyword>
<feature type="non-terminal residue" evidence="1">
    <location>
        <position position="133"/>
    </location>
</feature>
<protein>
    <submittedName>
        <fullName evidence="1">Uncharacterized protein</fullName>
    </submittedName>
</protein>
<organism evidence="1 2">
    <name type="scientific">Toxocara canis</name>
    <name type="common">Canine roundworm</name>
    <dbReference type="NCBI Taxonomy" id="6265"/>
    <lineage>
        <taxon>Eukaryota</taxon>
        <taxon>Metazoa</taxon>
        <taxon>Ecdysozoa</taxon>
        <taxon>Nematoda</taxon>
        <taxon>Chromadorea</taxon>
        <taxon>Rhabditida</taxon>
        <taxon>Spirurina</taxon>
        <taxon>Ascaridomorpha</taxon>
        <taxon>Ascaridoidea</taxon>
        <taxon>Toxocaridae</taxon>
        <taxon>Toxocara</taxon>
    </lineage>
</organism>
<accession>A0A0B2W3B3</accession>
<evidence type="ECO:0000313" key="2">
    <source>
        <dbReference type="Proteomes" id="UP000031036"/>
    </source>
</evidence>
<reference evidence="1 2" key="1">
    <citation type="submission" date="2014-11" db="EMBL/GenBank/DDBJ databases">
        <title>Genetic blueprint of the zoonotic pathogen Toxocara canis.</title>
        <authorList>
            <person name="Zhu X.-Q."/>
            <person name="Korhonen P.K."/>
            <person name="Cai H."/>
            <person name="Young N.D."/>
            <person name="Nejsum P."/>
            <person name="von Samson-Himmelstjerna G."/>
            <person name="Boag P.R."/>
            <person name="Tan P."/>
            <person name="Li Q."/>
            <person name="Min J."/>
            <person name="Yang Y."/>
            <person name="Wang X."/>
            <person name="Fang X."/>
            <person name="Hall R.S."/>
            <person name="Hofmann A."/>
            <person name="Sternberg P.W."/>
            <person name="Jex A.R."/>
            <person name="Gasser R.B."/>
        </authorList>
    </citation>
    <scope>NUCLEOTIDE SEQUENCE [LARGE SCALE GENOMIC DNA]</scope>
    <source>
        <strain evidence="1">PN_DK_2014</strain>
    </source>
</reference>
<name>A0A0B2W3B3_TOXCA</name>